<proteinExistence type="predicted"/>
<dbReference type="Proteomes" id="UP000334019">
    <property type="component" value="Chromosome"/>
</dbReference>
<dbReference type="Pfam" id="PF19371">
    <property type="entry name" value="DUF5946"/>
    <property type="match status" value="1"/>
</dbReference>
<dbReference type="KEGG" id="atq:GH723_16720"/>
<accession>A0A5Q2RRR7</accession>
<dbReference type="InterPro" id="IPR045990">
    <property type="entry name" value="DUF5946"/>
</dbReference>
<dbReference type="EMBL" id="CP045851">
    <property type="protein sequence ID" value="QGG97166.1"/>
    <property type="molecule type" value="Genomic_DNA"/>
</dbReference>
<protein>
    <submittedName>
        <fullName evidence="1">Uncharacterized protein</fullName>
    </submittedName>
</protein>
<evidence type="ECO:0000313" key="2">
    <source>
        <dbReference type="Proteomes" id="UP000334019"/>
    </source>
</evidence>
<reference evidence="1 2" key="1">
    <citation type="submission" date="2019-11" db="EMBL/GenBank/DDBJ databases">
        <authorList>
            <person name="He Y."/>
        </authorList>
    </citation>
    <scope>NUCLEOTIDE SEQUENCE [LARGE SCALE GENOMIC DNA]</scope>
    <source>
        <strain evidence="1 2">SCSIO 58843</strain>
    </source>
</reference>
<keyword evidence="2" id="KW-1185">Reference proteome</keyword>
<dbReference type="AlphaFoldDB" id="A0A5Q2RRR7"/>
<organism evidence="1 2">
    <name type="scientific">Actinomarinicola tropica</name>
    <dbReference type="NCBI Taxonomy" id="2789776"/>
    <lineage>
        <taxon>Bacteria</taxon>
        <taxon>Bacillati</taxon>
        <taxon>Actinomycetota</taxon>
        <taxon>Acidimicrobiia</taxon>
        <taxon>Acidimicrobiales</taxon>
        <taxon>Iamiaceae</taxon>
        <taxon>Actinomarinicola</taxon>
    </lineage>
</organism>
<name>A0A5Q2RRR7_9ACTN</name>
<gene>
    <name evidence="1" type="ORF">GH723_16720</name>
</gene>
<sequence length="114" mass="12300">MVDEVSCAELFDRLLALDHERREPWGPLHGEAVACYFAQHPNAPRAPRDTGPLLDRLRRFVGDGVEAGDVLPGATIHAVAVDGSFPAAGYRDRLERWARSIVAADAGGGQATPR</sequence>
<evidence type="ECO:0000313" key="1">
    <source>
        <dbReference type="EMBL" id="QGG97166.1"/>
    </source>
</evidence>